<keyword evidence="1" id="KW-0812">Transmembrane</keyword>
<dbReference type="Proteomes" id="UP000178344">
    <property type="component" value="Unassembled WGS sequence"/>
</dbReference>
<keyword evidence="1" id="KW-0472">Membrane</keyword>
<dbReference type="EMBL" id="MFKQ01000007">
    <property type="protein sequence ID" value="OGG47551.1"/>
    <property type="molecule type" value="Genomic_DNA"/>
</dbReference>
<gene>
    <name evidence="2" type="ORF">A2671_00680</name>
</gene>
<dbReference type="AlphaFoldDB" id="A0A1F6CEZ1"/>
<feature type="transmembrane region" description="Helical" evidence="1">
    <location>
        <begin position="52"/>
        <end position="70"/>
    </location>
</feature>
<comment type="caution">
    <text evidence="2">The sequence shown here is derived from an EMBL/GenBank/DDBJ whole genome shotgun (WGS) entry which is preliminary data.</text>
</comment>
<organism evidence="2 3">
    <name type="scientific">Candidatus Kaiserbacteria bacterium RIFCSPHIGHO2_01_FULL_49_13</name>
    <dbReference type="NCBI Taxonomy" id="1798477"/>
    <lineage>
        <taxon>Bacteria</taxon>
        <taxon>Candidatus Kaiseribacteriota</taxon>
    </lineage>
</organism>
<evidence type="ECO:0000313" key="3">
    <source>
        <dbReference type="Proteomes" id="UP000178344"/>
    </source>
</evidence>
<name>A0A1F6CEZ1_9BACT</name>
<keyword evidence="1" id="KW-1133">Transmembrane helix</keyword>
<proteinExistence type="predicted"/>
<reference evidence="2 3" key="1">
    <citation type="journal article" date="2016" name="Nat. Commun.">
        <title>Thousands of microbial genomes shed light on interconnected biogeochemical processes in an aquifer system.</title>
        <authorList>
            <person name="Anantharaman K."/>
            <person name="Brown C.T."/>
            <person name="Hug L.A."/>
            <person name="Sharon I."/>
            <person name="Castelle C.J."/>
            <person name="Probst A.J."/>
            <person name="Thomas B.C."/>
            <person name="Singh A."/>
            <person name="Wilkins M.J."/>
            <person name="Karaoz U."/>
            <person name="Brodie E.L."/>
            <person name="Williams K.H."/>
            <person name="Hubbard S.S."/>
            <person name="Banfield J.F."/>
        </authorList>
    </citation>
    <scope>NUCLEOTIDE SEQUENCE [LARGE SCALE GENOMIC DNA]</scope>
</reference>
<evidence type="ECO:0000313" key="2">
    <source>
        <dbReference type="EMBL" id="OGG47551.1"/>
    </source>
</evidence>
<sequence length="73" mass="7496">MATNETVEMGEGQTGRFGWILPGTRLQGMAFVVGSCTGSAAAGFGASTTSGVLLSYGIYALLCFIAELIVKKS</sequence>
<protein>
    <submittedName>
        <fullName evidence="2">Uncharacterized protein</fullName>
    </submittedName>
</protein>
<accession>A0A1F6CEZ1</accession>
<evidence type="ECO:0000256" key="1">
    <source>
        <dbReference type="SAM" id="Phobius"/>
    </source>
</evidence>